<evidence type="ECO:0000259" key="6">
    <source>
        <dbReference type="PROSITE" id="PS50968"/>
    </source>
</evidence>
<dbReference type="Gene3D" id="4.10.320.10">
    <property type="entry name" value="E3-binding domain"/>
    <property type="match status" value="1"/>
</dbReference>
<dbReference type="SUPFAM" id="SSF47005">
    <property type="entry name" value="Peripheral subunit-binding domain of 2-oxo acid dehydrogenase complex"/>
    <property type="match status" value="1"/>
</dbReference>
<keyword evidence="8" id="KW-0670">Pyruvate</keyword>
<dbReference type="PANTHER" id="PTHR23151">
    <property type="entry name" value="DIHYDROLIPOAMIDE ACETYL/SUCCINYL-TRANSFERASE-RELATED"/>
    <property type="match status" value="1"/>
</dbReference>
<dbReference type="AlphaFoldDB" id="A0A3G9JH16"/>
<dbReference type="KEGG" id="pbk:Back11_55880"/>
<feature type="region of interest" description="Disordered" evidence="5">
    <location>
        <begin position="120"/>
        <end position="139"/>
    </location>
</feature>
<dbReference type="Gene3D" id="3.30.559.10">
    <property type="entry name" value="Chloramphenicol acetyltransferase-like domain"/>
    <property type="match status" value="1"/>
</dbReference>
<dbReference type="CDD" id="cd06849">
    <property type="entry name" value="lipoyl_domain"/>
    <property type="match status" value="1"/>
</dbReference>
<evidence type="ECO:0000259" key="7">
    <source>
        <dbReference type="PROSITE" id="PS51826"/>
    </source>
</evidence>
<comment type="cofactor">
    <cofactor evidence="1 4">
        <name>(R)-lipoate</name>
        <dbReference type="ChEBI" id="CHEBI:83088"/>
    </cofactor>
</comment>
<evidence type="ECO:0000256" key="2">
    <source>
        <dbReference type="ARBA" id="ARBA00007317"/>
    </source>
</evidence>
<evidence type="ECO:0000256" key="3">
    <source>
        <dbReference type="ARBA" id="ARBA00022823"/>
    </source>
</evidence>
<dbReference type="GO" id="GO:0016746">
    <property type="term" value="F:acyltransferase activity"/>
    <property type="evidence" value="ECO:0007669"/>
    <property type="project" value="UniProtKB-KW"/>
</dbReference>
<evidence type="ECO:0000313" key="8">
    <source>
        <dbReference type="EMBL" id="BBH24243.1"/>
    </source>
</evidence>
<evidence type="ECO:0000313" key="9">
    <source>
        <dbReference type="Proteomes" id="UP000275368"/>
    </source>
</evidence>
<sequence>MEEAHIVTWEKQVGEYIQMKEVLATIETDKATLEIESSEQGFLIEQRVKPGDAIAVGGIIGILSDHQGSGDVIRSERIRVSPAARRLSVQKGIELNTIDGTGPDGRIVLRDIIGVPVTMESSESGAEREAPQDTTSKKPLSAMRKMIAERLTYSFREIPQFQVKSSVDLCHVLKIREMLVHSVEETVGVRLSVLDFIIQAVGRVLRQVPQVNVSFCTDPSGSYILEHQEVNIGLAVSVQDGLVVPVIRNADQLSLVEIAKRRHALVSKAKAGTLSVGEMTGGTFTISSLATFDIAEFTALINPPEAGILAVGMARKMPVVVGDSIEVATMMDLNASFDHRPFDGADGAQFMQLLSRQLQSDRWKLV</sequence>
<dbReference type="GO" id="GO:0006086">
    <property type="term" value="P:pyruvate decarboxylation to acetyl-CoA"/>
    <property type="evidence" value="ECO:0007669"/>
    <property type="project" value="InterPro"/>
</dbReference>
<dbReference type="Proteomes" id="UP000275368">
    <property type="component" value="Chromosome"/>
</dbReference>
<feature type="domain" description="Peripheral subunit-binding (PSBD)" evidence="7">
    <location>
        <begin position="79"/>
        <end position="116"/>
    </location>
</feature>
<evidence type="ECO:0000256" key="4">
    <source>
        <dbReference type="RuleBase" id="RU003423"/>
    </source>
</evidence>
<dbReference type="Pfam" id="PF02817">
    <property type="entry name" value="E3_binding"/>
    <property type="match status" value="1"/>
</dbReference>
<dbReference type="InterPro" id="IPR001078">
    <property type="entry name" value="2-oxoacid_DH_actylTfrase"/>
</dbReference>
<dbReference type="InterPro" id="IPR003016">
    <property type="entry name" value="2-oxoA_DH_lipoyl-BS"/>
</dbReference>
<dbReference type="InterPro" id="IPR004167">
    <property type="entry name" value="PSBD"/>
</dbReference>
<proteinExistence type="inferred from homology"/>
<accession>A0A3G9JH16</accession>
<dbReference type="GO" id="GO:0045254">
    <property type="term" value="C:pyruvate dehydrogenase complex"/>
    <property type="evidence" value="ECO:0007669"/>
    <property type="project" value="InterPro"/>
</dbReference>
<feature type="domain" description="Lipoyl-binding" evidence="6">
    <location>
        <begin position="1"/>
        <end position="64"/>
    </location>
</feature>
<comment type="similarity">
    <text evidence="2 4">Belongs to the 2-oxoacid dehydrogenase family.</text>
</comment>
<dbReference type="Pfam" id="PF00198">
    <property type="entry name" value="2-oxoacid_dh"/>
    <property type="match status" value="1"/>
</dbReference>
<evidence type="ECO:0000256" key="5">
    <source>
        <dbReference type="SAM" id="MobiDB-lite"/>
    </source>
</evidence>
<keyword evidence="4" id="KW-0012">Acyltransferase</keyword>
<dbReference type="PROSITE" id="PS00189">
    <property type="entry name" value="LIPOYL"/>
    <property type="match status" value="1"/>
</dbReference>
<dbReference type="EMBL" id="AP019308">
    <property type="protein sequence ID" value="BBH24243.1"/>
    <property type="molecule type" value="Genomic_DNA"/>
</dbReference>
<dbReference type="PROSITE" id="PS50968">
    <property type="entry name" value="BIOTINYL_LIPOYL"/>
    <property type="match status" value="1"/>
</dbReference>
<dbReference type="EC" id="2.3.1.-" evidence="4"/>
<keyword evidence="4 8" id="KW-0808">Transferase</keyword>
<keyword evidence="9" id="KW-1185">Reference proteome</keyword>
<dbReference type="InterPro" id="IPR036625">
    <property type="entry name" value="E3-bd_dom_sf"/>
</dbReference>
<dbReference type="PANTHER" id="PTHR23151:SF90">
    <property type="entry name" value="DIHYDROLIPOYLLYSINE-RESIDUE ACETYLTRANSFERASE COMPONENT OF PYRUVATE DEHYDROGENASE COMPLEX, MITOCHONDRIAL-RELATED"/>
    <property type="match status" value="1"/>
</dbReference>
<dbReference type="InterPro" id="IPR023213">
    <property type="entry name" value="CAT-like_dom_sf"/>
</dbReference>
<dbReference type="Gene3D" id="2.40.50.100">
    <property type="match status" value="1"/>
</dbReference>
<keyword evidence="3 4" id="KW-0450">Lipoyl</keyword>
<organism evidence="8 9">
    <name type="scientific">Paenibacillus baekrokdamisoli</name>
    <dbReference type="NCBI Taxonomy" id="1712516"/>
    <lineage>
        <taxon>Bacteria</taxon>
        <taxon>Bacillati</taxon>
        <taxon>Bacillota</taxon>
        <taxon>Bacilli</taxon>
        <taxon>Bacillales</taxon>
        <taxon>Paenibacillaceae</taxon>
        <taxon>Paenibacillus</taxon>
    </lineage>
</organism>
<dbReference type="InterPro" id="IPR011053">
    <property type="entry name" value="Single_hybrid_motif"/>
</dbReference>
<dbReference type="InterPro" id="IPR045257">
    <property type="entry name" value="E2/Pdx1"/>
</dbReference>
<name>A0A3G9JH16_9BACL</name>
<dbReference type="InterPro" id="IPR000089">
    <property type="entry name" value="Biotin_lipoyl"/>
</dbReference>
<reference evidence="8 9" key="1">
    <citation type="submission" date="2018-11" db="EMBL/GenBank/DDBJ databases">
        <title>Complete genome sequence of Paenibacillus baekrokdamisoli strain KCTC 33723.</title>
        <authorList>
            <person name="Kang S.W."/>
            <person name="Lee K.C."/>
            <person name="Kim K.K."/>
            <person name="Kim J.S."/>
            <person name="Kim D.S."/>
            <person name="Ko S.H."/>
            <person name="Yang S.H."/>
            <person name="Lee J.S."/>
        </authorList>
    </citation>
    <scope>NUCLEOTIDE SEQUENCE [LARGE SCALE GENOMIC DNA]</scope>
    <source>
        <strain evidence="8 9">KCTC 33723</strain>
    </source>
</reference>
<dbReference type="PROSITE" id="PS51826">
    <property type="entry name" value="PSBD"/>
    <property type="match status" value="1"/>
</dbReference>
<protein>
    <recommendedName>
        <fullName evidence="4">Dihydrolipoamide acetyltransferase component of pyruvate dehydrogenase complex</fullName>
        <ecNumber evidence="4">2.3.1.-</ecNumber>
    </recommendedName>
</protein>
<gene>
    <name evidence="8" type="ORF">Back11_55880</name>
</gene>
<dbReference type="Pfam" id="PF00364">
    <property type="entry name" value="Biotin_lipoyl"/>
    <property type="match status" value="1"/>
</dbReference>
<dbReference type="SUPFAM" id="SSF51230">
    <property type="entry name" value="Single hybrid motif"/>
    <property type="match status" value="1"/>
</dbReference>
<evidence type="ECO:0000256" key="1">
    <source>
        <dbReference type="ARBA" id="ARBA00001938"/>
    </source>
</evidence>
<dbReference type="SUPFAM" id="SSF52777">
    <property type="entry name" value="CoA-dependent acyltransferases"/>
    <property type="match status" value="1"/>
</dbReference>